<dbReference type="InterPro" id="IPR000551">
    <property type="entry name" value="MerR-type_HTH_dom"/>
</dbReference>
<dbReference type="EMBL" id="BAAATR010000038">
    <property type="protein sequence ID" value="GAA2269370.1"/>
    <property type="molecule type" value="Genomic_DNA"/>
</dbReference>
<keyword evidence="2" id="KW-0479">Metal-binding</keyword>
<evidence type="ECO:0000256" key="2">
    <source>
        <dbReference type="ARBA" id="ARBA00022723"/>
    </source>
</evidence>
<dbReference type="Proteomes" id="UP001500305">
    <property type="component" value="Unassembled WGS sequence"/>
</dbReference>
<dbReference type="InterPro" id="IPR047057">
    <property type="entry name" value="MerR_fam"/>
</dbReference>
<evidence type="ECO:0000256" key="7">
    <source>
        <dbReference type="ARBA" id="ARBA00023163"/>
    </source>
</evidence>
<protein>
    <submittedName>
        <fullName evidence="10">Redox-sensitive transcriptional activator SoxR</fullName>
    </submittedName>
</protein>
<evidence type="ECO:0000256" key="1">
    <source>
        <dbReference type="ARBA" id="ARBA00022714"/>
    </source>
</evidence>
<dbReference type="Pfam" id="PF09278">
    <property type="entry name" value="MerR-DNA-bind"/>
    <property type="match status" value="1"/>
</dbReference>
<sequence>MGGEGRPLHLAKELTVGQVSARGGVAVTALHFYESKGLIRSRRTAGNQRRYARDTLRRVALIRAAQRVGVSLGAIREALAQLPERRTPNREDWAQLSESWRADLDARIHQLVALREGLTDCIGCGCLSIAACPLANPFDVLGQEGPGPRRLVHNPEEPDPQPANADPGPCHKRHGTG</sequence>
<dbReference type="InterPro" id="IPR010211">
    <property type="entry name" value="Redox-sen_tscrpt-act_SoxR"/>
</dbReference>
<evidence type="ECO:0000256" key="8">
    <source>
        <dbReference type="SAM" id="MobiDB-lite"/>
    </source>
</evidence>
<gene>
    <name evidence="10" type="primary">soxR_2</name>
    <name evidence="10" type="ORF">GCM10010430_63590</name>
</gene>
<evidence type="ECO:0000256" key="6">
    <source>
        <dbReference type="ARBA" id="ARBA00023125"/>
    </source>
</evidence>
<dbReference type="InterPro" id="IPR009061">
    <property type="entry name" value="DNA-bd_dom_put_sf"/>
</dbReference>
<evidence type="ECO:0000256" key="3">
    <source>
        <dbReference type="ARBA" id="ARBA00023004"/>
    </source>
</evidence>
<keyword evidence="1" id="KW-0001">2Fe-2S</keyword>
<dbReference type="NCBIfam" id="TIGR01950">
    <property type="entry name" value="SoxR"/>
    <property type="match status" value="1"/>
</dbReference>
<feature type="region of interest" description="Disordered" evidence="8">
    <location>
        <begin position="144"/>
        <end position="177"/>
    </location>
</feature>
<evidence type="ECO:0000313" key="10">
    <source>
        <dbReference type="EMBL" id="GAA2269370.1"/>
    </source>
</evidence>
<dbReference type="Pfam" id="PF00376">
    <property type="entry name" value="MerR"/>
    <property type="match status" value="1"/>
</dbReference>
<keyword evidence="4" id="KW-0411">Iron-sulfur</keyword>
<accession>A0ABN3ET26</accession>
<feature type="domain" description="HTH merR-type" evidence="9">
    <location>
        <begin position="13"/>
        <end position="81"/>
    </location>
</feature>
<dbReference type="SUPFAM" id="SSF46955">
    <property type="entry name" value="Putative DNA-binding domain"/>
    <property type="match status" value="1"/>
</dbReference>
<comment type="caution">
    <text evidence="10">The sequence shown here is derived from an EMBL/GenBank/DDBJ whole genome shotgun (WGS) entry which is preliminary data.</text>
</comment>
<name>A0ABN3ET26_9ACTN</name>
<dbReference type="PANTHER" id="PTHR30204">
    <property type="entry name" value="REDOX-CYCLING DRUG-SENSING TRANSCRIPTIONAL ACTIVATOR SOXR"/>
    <property type="match status" value="1"/>
</dbReference>
<dbReference type="SMART" id="SM00422">
    <property type="entry name" value="HTH_MERR"/>
    <property type="match status" value="1"/>
</dbReference>
<evidence type="ECO:0000259" key="9">
    <source>
        <dbReference type="PROSITE" id="PS50937"/>
    </source>
</evidence>
<dbReference type="RefSeq" id="WP_344639998.1">
    <property type="nucleotide sequence ID" value="NZ_BAAATR010000038.1"/>
</dbReference>
<evidence type="ECO:0000256" key="5">
    <source>
        <dbReference type="ARBA" id="ARBA00023015"/>
    </source>
</evidence>
<dbReference type="CDD" id="cd01110">
    <property type="entry name" value="HTH_SoxR"/>
    <property type="match status" value="1"/>
</dbReference>
<organism evidence="10 11">
    <name type="scientific">Kitasatospora cystarginea</name>
    <dbReference type="NCBI Taxonomy" id="58350"/>
    <lineage>
        <taxon>Bacteria</taxon>
        <taxon>Bacillati</taxon>
        <taxon>Actinomycetota</taxon>
        <taxon>Actinomycetes</taxon>
        <taxon>Kitasatosporales</taxon>
        <taxon>Streptomycetaceae</taxon>
        <taxon>Kitasatospora</taxon>
    </lineage>
</organism>
<evidence type="ECO:0000313" key="11">
    <source>
        <dbReference type="Proteomes" id="UP001500305"/>
    </source>
</evidence>
<dbReference type="PRINTS" id="PR00040">
    <property type="entry name" value="HTHMERR"/>
</dbReference>
<proteinExistence type="predicted"/>
<keyword evidence="6" id="KW-0238">DNA-binding</keyword>
<dbReference type="InterPro" id="IPR015358">
    <property type="entry name" value="Tscrpt_reg_MerR_DNA-bd"/>
</dbReference>
<keyword evidence="5" id="KW-0805">Transcription regulation</keyword>
<dbReference type="PROSITE" id="PS50937">
    <property type="entry name" value="HTH_MERR_2"/>
    <property type="match status" value="1"/>
</dbReference>
<keyword evidence="11" id="KW-1185">Reference proteome</keyword>
<dbReference type="Gene3D" id="1.10.1660.10">
    <property type="match status" value="1"/>
</dbReference>
<dbReference type="PANTHER" id="PTHR30204:SF0">
    <property type="entry name" value="REDOX-SENSITIVE TRANSCRIPTIONAL ACTIVATOR SOXR"/>
    <property type="match status" value="1"/>
</dbReference>
<keyword evidence="7" id="KW-0804">Transcription</keyword>
<reference evidence="10 11" key="1">
    <citation type="journal article" date="2019" name="Int. J. Syst. Evol. Microbiol.">
        <title>The Global Catalogue of Microorganisms (GCM) 10K type strain sequencing project: providing services to taxonomists for standard genome sequencing and annotation.</title>
        <authorList>
            <consortium name="The Broad Institute Genomics Platform"/>
            <consortium name="The Broad Institute Genome Sequencing Center for Infectious Disease"/>
            <person name="Wu L."/>
            <person name="Ma J."/>
        </authorList>
    </citation>
    <scope>NUCLEOTIDE SEQUENCE [LARGE SCALE GENOMIC DNA]</scope>
    <source>
        <strain evidence="10 11">JCM 7356</strain>
    </source>
</reference>
<keyword evidence="3" id="KW-0408">Iron</keyword>
<evidence type="ECO:0000256" key="4">
    <source>
        <dbReference type="ARBA" id="ARBA00023014"/>
    </source>
</evidence>